<feature type="non-terminal residue" evidence="1">
    <location>
        <position position="1"/>
    </location>
</feature>
<accession>A0AAD9MUZ9</accession>
<comment type="caution">
    <text evidence="1">The sequence shown here is derived from an EMBL/GenBank/DDBJ whole genome shotgun (WGS) entry which is preliminary data.</text>
</comment>
<protein>
    <submittedName>
        <fullName evidence="1">Uncharacterized protein</fullName>
    </submittedName>
</protein>
<dbReference type="Proteomes" id="UP001208570">
    <property type="component" value="Unassembled WGS sequence"/>
</dbReference>
<proteinExistence type="predicted"/>
<sequence length="122" mass="13905">DDDSVRGEPRGRYPDTDELLSWDTELHSPGSFPACIDPGRGDCVKKKLRGSLSVDRRTSLLSRILRMSRHWHDDFYHQHHHPYCYQHPNSLVLTVGHHQAKHNGLSPNISYNSTPLSNPGDL</sequence>
<dbReference type="EMBL" id="JAODUP010000607">
    <property type="protein sequence ID" value="KAK2146440.1"/>
    <property type="molecule type" value="Genomic_DNA"/>
</dbReference>
<keyword evidence="2" id="KW-1185">Reference proteome</keyword>
<name>A0AAD9MUZ9_9ANNE</name>
<organism evidence="1 2">
    <name type="scientific">Paralvinella palmiformis</name>
    <dbReference type="NCBI Taxonomy" id="53620"/>
    <lineage>
        <taxon>Eukaryota</taxon>
        <taxon>Metazoa</taxon>
        <taxon>Spiralia</taxon>
        <taxon>Lophotrochozoa</taxon>
        <taxon>Annelida</taxon>
        <taxon>Polychaeta</taxon>
        <taxon>Sedentaria</taxon>
        <taxon>Canalipalpata</taxon>
        <taxon>Terebellida</taxon>
        <taxon>Terebelliformia</taxon>
        <taxon>Alvinellidae</taxon>
        <taxon>Paralvinella</taxon>
    </lineage>
</organism>
<dbReference type="AlphaFoldDB" id="A0AAD9MUZ9"/>
<reference evidence="1" key="1">
    <citation type="journal article" date="2023" name="Mol. Biol. Evol.">
        <title>Third-Generation Sequencing Reveals the Adaptive Role of the Epigenome in Three Deep-Sea Polychaetes.</title>
        <authorList>
            <person name="Perez M."/>
            <person name="Aroh O."/>
            <person name="Sun Y."/>
            <person name="Lan Y."/>
            <person name="Juniper S.K."/>
            <person name="Young C.R."/>
            <person name="Angers B."/>
            <person name="Qian P.Y."/>
        </authorList>
    </citation>
    <scope>NUCLEOTIDE SEQUENCE</scope>
    <source>
        <strain evidence="1">P08H-3</strain>
    </source>
</reference>
<evidence type="ECO:0000313" key="1">
    <source>
        <dbReference type="EMBL" id="KAK2146440.1"/>
    </source>
</evidence>
<evidence type="ECO:0000313" key="2">
    <source>
        <dbReference type="Proteomes" id="UP001208570"/>
    </source>
</evidence>
<gene>
    <name evidence="1" type="ORF">LSH36_607g01033</name>
</gene>